<dbReference type="GO" id="GO:0036424">
    <property type="term" value="F:L-phosphoserine phosphatase activity"/>
    <property type="evidence" value="ECO:0007669"/>
    <property type="project" value="InterPro"/>
</dbReference>
<dbReference type="NCBIfam" id="TIGR01488">
    <property type="entry name" value="HAD-SF-IB"/>
    <property type="match status" value="1"/>
</dbReference>
<comment type="pathway">
    <text evidence="2">Amino-acid biosynthesis; L-serine biosynthesis; L-serine from 3-phospho-D-glycerate: step 3/3.</text>
</comment>
<reference evidence="14" key="2">
    <citation type="submission" date="2019-10" db="EMBL/GenBank/DDBJ databases">
        <title>Conservation and host-specific expression of non-tandemly repeated heterogenous ribosome RNA gene in arbuscular mycorrhizal fungi.</title>
        <authorList>
            <person name="Maeda T."/>
            <person name="Kobayashi Y."/>
            <person name="Nakagawa T."/>
            <person name="Ezawa T."/>
            <person name="Yamaguchi K."/>
            <person name="Bino T."/>
            <person name="Nishimoto Y."/>
            <person name="Shigenobu S."/>
            <person name="Kawaguchi M."/>
        </authorList>
    </citation>
    <scope>NUCLEOTIDE SEQUENCE</scope>
    <source>
        <strain evidence="14">HR1</strain>
    </source>
</reference>
<dbReference type="InterPro" id="IPR004331">
    <property type="entry name" value="SPX_dom"/>
</dbReference>
<evidence type="ECO:0000256" key="5">
    <source>
        <dbReference type="ARBA" id="ARBA00022605"/>
    </source>
</evidence>
<dbReference type="Pfam" id="PF00702">
    <property type="entry name" value="Hydrolase"/>
    <property type="match status" value="1"/>
</dbReference>
<evidence type="ECO:0000256" key="7">
    <source>
        <dbReference type="ARBA" id="ARBA00022801"/>
    </source>
</evidence>
<dbReference type="SFLD" id="SFLDF00029">
    <property type="entry name" value="phosphoserine_phosphatase"/>
    <property type="match status" value="1"/>
</dbReference>
<comment type="similarity">
    <text evidence="3">Belongs to the HAD-like hydrolase superfamily. SerB family.</text>
</comment>
<dbReference type="Pfam" id="PF13740">
    <property type="entry name" value="ACT_6"/>
    <property type="match status" value="1"/>
</dbReference>
<evidence type="ECO:0000256" key="2">
    <source>
        <dbReference type="ARBA" id="ARBA00005135"/>
    </source>
</evidence>
<keyword evidence="9" id="KW-0718">Serine biosynthesis</keyword>
<dbReference type="EMBL" id="BEXD01000779">
    <property type="protein sequence ID" value="GBB90127.1"/>
    <property type="molecule type" value="Genomic_DNA"/>
</dbReference>
<protein>
    <recommendedName>
        <fullName evidence="4">phosphoserine phosphatase</fullName>
        <ecNumber evidence="4">3.1.3.3</ecNumber>
    </recommendedName>
    <alternativeName>
        <fullName evidence="10">O-phosphoserine phosphohydrolase</fullName>
    </alternativeName>
</protein>
<dbReference type="SFLD" id="SFLDS00003">
    <property type="entry name" value="Haloacid_Dehalogenase"/>
    <property type="match status" value="1"/>
</dbReference>
<keyword evidence="5" id="KW-0028">Amino-acid biosynthesis</keyword>
<dbReference type="SFLD" id="SFLDG01136">
    <property type="entry name" value="C1.6:_Phosphoserine_Phosphatas"/>
    <property type="match status" value="1"/>
</dbReference>
<evidence type="ECO:0000313" key="15">
    <source>
        <dbReference type="Proteomes" id="UP000247702"/>
    </source>
</evidence>
<evidence type="ECO:0000256" key="10">
    <source>
        <dbReference type="ARBA" id="ARBA00031693"/>
    </source>
</evidence>
<comment type="cofactor">
    <cofactor evidence="1">
        <name>Mg(2+)</name>
        <dbReference type="ChEBI" id="CHEBI:18420"/>
    </cofactor>
</comment>
<proteinExistence type="inferred from homology"/>
<dbReference type="InterPro" id="IPR036412">
    <property type="entry name" value="HAD-like_sf"/>
</dbReference>
<keyword evidence="7" id="KW-0378">Hydrolase</keyword>
<dbReference type="PANTHER" id="PTHR43344">
    <property type="entry name" value="PHOSPHOSERINE PHOSPHATASE"/>
    <property type="match status" value="1"/>
</dbReference>
<dbReference type="GO" id="GO:0006564">
    <property type="term" value="P:L-serine biosynthetic process"/>
    <property type="evidence" value="ECO:0007669"/>
    <property type="project" value="UniProtKB-KW"/>
</dbReference>
<dbReference type="InterPro" id="IPR004469">
    <property type="entry name" value="PSP"/>
</dbReference>
<keyword evidence="15" id="KW-1185">Reference proteome</keyword>
<comment type="caution">
    <text evidence="13">The sequence shown here is derived from an EMBL/GenBank/DDBJ whole genome shotgun (WGS) entry which is preliminary data.</text>
</comment>
<dbReference type="SUPFAM" id="SSF56784">
    <property type="entry name" value="HAD-like"/>
    <property type="match status" value="1"/>
</dbReference>
<accession>A0A2Z6QJ54</accession>
<dbReference type="Proteomes" id="UP000247702">
    <property type="component" value="Unassembled WGS sequence"/>
</dbReference>
<dbReference type="CDD" id="cd14447">
    <property type="entry name" value="SPX"/>
    <property type="match status" value="1"/>
</dbReference>
<dbReference type="FunFam" id="3.40.50.1000:FF:000143">
    <property type="entry name" value="Phosphoserine phosphatase serb"/>
    <property type="match status" value="1"/>
</dbReference>
<dbReference type="GO" id="GO:0000287">
    <property type="term" value="F:magnesium ion binding"/>
    <property type="evidence" value="ECO:0007669"/>
    <property type="project" value="TreeGrafter"/>
</dbReference>
<feature type="active site" description="Proton donor" evidence="11">
    <location>
        <position position="446"/>
    </location>
</feature>
<gene>
    <name evidence="14" type="ORF">RCL2_002735400</name>
    <name evidence="13" type="ORF">RclHR1_00170031</name>
</gene>
<keyword evidence="8" id="KW-0460">Magnesium</keyword>
<evidence type="ECO:0000313" key="13">
    <source>
        <dbReference type="EMBL" id="GBB90127.1"/>
    </source>
</evidence>
<evidence type="ECO:0000256" key="11">
    <source>
        <dbReference type="PIRSR" id="PIRSR604469-1"/>
    </source>
</evidence>
<evidence type="ECO:0000256" key="9">
    <source>
        <dbReference type="ARBA" id="ARBA00023299"/>
    </source>
</evidence>
<dbReference type="Gene3D" id="3.40.50.1000">
    <property type="entry name" value="HAD superfamily/HAD-like"/>
    <property type="match status" value="1"/>
</dbReference>
<dbReference type="SFLD" id="SFLDG01137">
    <property type="entry name" value="C1.6.1:_Phosphoserine_Phosphat"/>
    <property type="match status" value="1"/>
</dbReference>
<keyword evidence="6" id="KW-0479">Metal-binding</keyword>
<name>A0A2Z6QJ54_9GLOM</name>
<dbReference type="NCBIfam" id="TIGR00338">
    <property type="entry name" value="serB"/>
    <property type="match status" value="1"/>
</dbReference>
<feature type="domain" description="SPX" evidence="12">
    <location>
        <begin position="1"/>
        <end position="159"/>
    </location>
</feature>
<dbReference type="PANTHER" id="PTHR43344:SF2">
    <property type="entry name" value="PHOSPHOSERINE PHOSPHATASE"/>
    <property type="match status" value="1"/>
</dbReference>
<dbReference type="UniPathway" id="UPA00135">
    <property type="reaction ID" value="UER00198"/>
</dbReference>
<dbReference type="EC" id="3.1.3.3" evidence="4"/>
<evidence type="ECO:0000256" key="1">
    <source>
        <dbReference type="ARBA" id="ARBA00001946"/>
    </source>
</evidence>
<sequence length="658" mass="74123">MKFGKYLRGRKENFPIEWREYSIDYDSLKLYIKTDIIPNTLKLNLSQMTWKPTDSNELHFIDLVSSRLSTLQVKTTEFLVKLDSEIQKVSNFFVKESNSLIKKGEEQNVDTLSENEASKMLESIITLEKFVFLSYTGLVKILKKHDKHSGLNIGEAYLYRIASLTLTKSDSLLILKKSLMKKVVQDFSPIASTTIINNGTKLENNSTAISSSKRSSTSLGTTTLPTLLSKIPQSTTSPTNTKKDSFPPLDLLPHQKVLVSITGPHGTDIIGCVLECMANHDCEIEDFMLSRLYHDVTFGVLITLRSNDIDLFKDLAEASRKWDGTLSFDVHDDNRTHYTFPIEDAPYENRIKYTATVLNQKGLSPQFLNDWTKFLLKEKISIEKMQRLNEGKLSCVDYKLSIPNNIEFERLRQELFALSTSHSTDVALQLYDVFRKHKRLVVFDMDSTLIQQEVIDEIARHAGVVKEVAGITELAMNGEIDFKESLRRRVALLKGTPVEVLQTIKENLIFTDGAHFLCKALKKIGFKLAVISGGFIPLARHVKNELGLDYAFANQLKVSSDGLTFTGETVGPIVDAERKAELLEVIAQAENVTLDQVIAVGDGANDLLMLAKAGLGIAFNAKPRVQEKARARINQKSLRYVLYLLGYTDEDSKQLFDS</sequence>
<dbReference type="STRING" id="94130.A0A2Z6QJ54"/>
<dbReference type="InterPro" id="IPR050582">
    <property type="entry name" value="HAD-like_SerB"/>
</dbReference>
<evidence type="ECO:0000259" key="12">
    <source>
        <dbReference type="PROSITE" id="PS51382"/>
    </source>
</evidence>
<dbReference type="EMBL" id="BLAL01000295">
    <property type="protein sequence ID" value="GET00915.1"/>
    <property type="molecule type" value="Genomic_DNA"/>
</dbReference>
<dbReference type="PROSITE" id="PS51382">
    <property type="entry name" value="SPX"/>
    <property type="match status" value="1"/>
</dbReference>
<evidence type="ECO:0000313" key="14">
    <source>
        <dbReference type="EMBL" id="GET00915.1"/>
    </source>
</evidence>
<evidence type="ECO:0000256" key="8">
    <source>
        <dbReference type="ARBA" id="ARBA00022842"/>
    </source>
</evidence>
<dbReference type="GO" id="GO:0005737">
    <property type="term" value="C:cytoplasm"/>
    <property type="evidence" value="ECO:0007669"/>
    <property type="project" value="TreeGrafter"/>
</dbReference>
<feature type="active site" description="Nucleophile" evidence="11">
    <location>
        <position position="444"/>
    </location>
</feature>
<dbReference type="CDD" id="cd07500">
    <property type="entry name" value="HAD_PSP"/>
    <property type="match status" value="1"/>
</dbReference>
<reference evidence="13 15" key="1">
    <citation type="submission" date="2017-11" db="EMBL/GenBank/DDBJ databases">
        <title>The genome of Rhizophagus clarus HR1 reveals common genetic basis of auxotrophy among arbuscular mycorrhizal fungi.</title>
        <authorList>
            <person name="Kobayashi Y."/>
        </authorList>
    </citation>
    <scope>NUCLEOTIDE SEQUENCE [LARGE SCALE GENOMIC DNA]</scope>
    <source>
        <strain evidence="13 15">HR1</strain>
    </source>
</reference>
<dbReference type="Proteomes" id="UP000615446">
    <property type="component" value="Unassembled WGS sequence"/>
</dbReference>
<dbReference type="OrthoDB" id="27226at2759"/>
<evidence type="ECO:0000256" key="3">
    <source>
        <dbReference type="ARBA" id="ARBA00009184"/>
    </source>
</evidence>
<evidence type="ECO:0000256" key="6">
    <source>
        <dbReference type="ARBA" id="ARBA00022723"/>
    </source>
</evidence>
<organism evidence="13 15">
    <name type="scientific">Rhizophagus clarus</name>
    <dbReference type="NCBI Taxonomy" id="94130"/>
    <lineage>
        <taxon>Eukaryota</taxon>
        <taxon>Fungi</taxon>
        <taxon>Fungi incertae sedis</taxon>
        <taxon>Mucoromycota</taxon>
        <taxon>Glomeromycotina</taxon>
        <taxon>Glomeromycetes</taxon>
        <taxon>Glomerales</taxon>
        <taxon>Glomeraceae</taxon>
        <taxon>Rhizophagus</taxon>
    </lineage>
</organism>
<dbReference type="AlphaFoldDB" id="A0A2Z6QJ54"/>
<evidence type="ECO:0000256" key="4">
    <source>
        <dbReference type="ARBA" id="ARBA00012640"/>
    </source>
</evidence>
<dbReference type="InterPro" id="IPR023214">
    <property type="entry name" value="HAD_sf"/>
</dbReference>